<keyword evidence="1" id="KW-0004">4Fe-4S</keyword>
<dbReference type="SUPFAM" id="SSF51905">
    <property type="entry name" value="FAD/NAD(P)-binding domain"/>
    <property type="match status" value="1"/>
</dbReference>
<dbReference type="PANTHER" id="PTHR43498:SF1">
    <property type="entry name" value="COB--COM HETERODISULFIDE REDUCTASE IRON-SULFUR SUBUNIT A"/>
    <property type="match status" value="1"/>
</dbReference>
<organism evidence="7 8">
    <name type="scientific">Paenibacillus taihuensis</name>
    <dbReference type="NCBI Taxonomy" id="1156355"/>
    <lineage>
        <taxon>Bacteria</taxon>
        <taxon>Bacillati</taxon>
        <taxon>Bacillota</taxon>
        <taxon>Bacilli</taxon>
        <taxon>Bacillales</taxon>
        <taxon>Paenibacillaceae</taxon>
        <taxon>Paenibacillus</taxon>
    </lineage>
</organism>
<keyword evidence="6" id="KW-0472">Membrane</keyword>
<dbReference type="GO" id="GO:0046872">
    <property type="term" value="F:metal ion binding"/>
    <property type="evidence" value="ECO:0007669"/>
    <property type="project" value="UniProtKB-KW"/>
</dbReference>
<dbReference type="EMBL" id="QTTN01000043">
    <property type="protein sequence ID" value="REE67328.1"/>
    <property type="molecule type" value="Genomic_DNA"/>
</dbReference>
<keyword evidence="5" id="KW-0411">Iron-sulfur</keyword>
<dbReference type="GO" id="GO:0016491">
    <property type="term" value="F:oxidoreductase activity"/>
    <property type="evidence" value="ECO:0007669"/>
    <property type="project" value="UniProtKB-KW"/>
</dbReference>
<evidence type="ECO:0000256" key="3">
    <source>
        <dbReference type="ARBA" id="ARBA00023002"/>
    </source>
</evidence>
<keyword evidence="2" id="KW-0479">Metal-binding</keyword>
<evidence type="ECO:0000256" key="1">
    <source>
        <dbReference type="ARBA" id="ARBA00022485"/>
    </source>
</evidence>
<dbReference type="InterPro" id="IPR036188">
    <property type="entry name" value="FAD/NAD-bd_sf"/>
</dbReference>
<evidence type="ECO:0000313" key="7">
    <source>
        <dbReference type="EMBL" id="REE67328.1"/>
    </source>
</evidence>
<keyword evidence="4" id="KW-0408">Iron</keyword>
<dbReference type="AlphaFoldDB" id="A0A3D9QUM7"/>
<protein>
    <submittedName>
        <fullName evidence="7">FAD dependent oxidoreductase</fullName>
    </submittedName>
</protein>
<dbReference type="Pfam" id="PF12831">
    <property type="entry name" value="FAD_oxidored"/>
    <property type="match status" value="1"/>
</dbReference>
<accession>A0A3D9QUM7</accession>
<keyword evidence="6" id="KW-0812">Transmembrane</keyword>
<evidence type="ECO:0000256" key="6">
    <source>
        <dbReference type="SAM" id="Phobius"/>
    </source>
</evidence>
<reference evidence="7 8" key="1">
    <citation type="submission" date="2018-08" db="EMBL/GenBank/DDBJ databases">
        <title>Genomic Encyclopedia of Type Strains, Phase III (KMG-III): the genomes of soil and plant-associated and newly described type strains.</title>
        <authorList>
            <person name="Whitman W."/>
        </authorList>
    </citation>
    <scope>NUCLEOTIDE SEQUENCE [LARGE SCALE GENOMIC DNA]</scope>
    <source>
        <strain evidence="7 8">CGMCC 1.10966</strain>
    </source>
</reference>
<gene>
    <name evidence="7" type="ORF">A8990_14333</name>
</gene>
<keyword evidence="8" id="KW-1185">Reference proteome</keyword>
<name>A0A3D9QUM7_9BACL</name>
<proteinExistence type="predicted"/>
<evidence type="ECO:0000256" key="2">
    <source>
        <dbReference type="ARBA" id="ARBA00022723"/>
    </source>
</evidence>
<dbReference type="Proteomes" id="UP000256304">
    <property type="component" value="Unassembled WGS sequence"/>
</dbReference>
<dbReference type="RefSeq" id="WP_181909786.1">
    <property type="nucleotide sequence ID" value="NZ_QTTN01000043.1"/>
</dbReference>
<feature type="transmembrane region" description="Helical" evidence="6">
    <location>
        <begin position="41"/>
        <end position="58"/>
    </location>
</feature>
<feature type="transmembrane region" description="Helical" evidence="6">
    <location>
        <begin position="12"/>
        <end position="29"/>
    </location>
</feature>
<keyword evidence="3" id="KW-0560">Oxidoreductase</keyword>
<evidence type="ECO:0000313" key="8">
    <source>
        <dbReference type="Proteomes" id="UP000256304"/>
    </source>
</evidence>
<evidence type="ECO:0000256" key="5">
    <source>
        <dbReference type="ARBA" id="ARBA00023014"/>
    </source>
</evidence>
<keyword evidence="6" id="KW-1133">Transmembrane helix</keyword>
<dbReference type="PANTHER" id="PTHR43498">
    <property type="entry name" value="FERREDOXIN:COB-COM HETERODISULFIDE REDUCTASE SUBUNIT A"/>
    <property type="match status" value="1"/>
</dbReference>
<comment type="caution">
    <text evidence="7">The sequence shown here is derived from an EMBL/GenBank/DDBJ whole genome shotgun (WGS) entry which is preliminary data.</text>
</comment>
<dbReference type="InterPro" id="IPR039650">
    <property type="entry name" value="HdrA-like"/>
</dbReference>
<evidence type="ECO:0000256" key="4">
    <source>
        <dbReference type="ARBA" id="ARBA00023004"/>
    </source>
</evidence>
<dbReference type="Gene3D" id="3.50.50.60">
    <property type="entry name" value="FAD/NAD(P)-binding domain"/>
    <property type="match status" value="1"/>
</dbReference>
<dbReference type="GO" id="GO:0051539">
    <property type="term" value="F:4 iron, 4 sulfur cluster binding"/>
    <property type="evidence" value="ECO:0007669"/>
    <property type="project" value="UniProtKB-KW"/>
</dbReference>
<sequence>MGNFDDSIDTDVLVIGGGTAGVVAAIASARMGKRTILVEQNGFLGGTATAALVTPMMANHINRLPLNTGICEEINQRLERTGDGALASDGNSGWFNPEKLKFVLEDLVLEAGVECIYYSFVHEVLVDQGRVAGIVLHNKSGKLRINSRLTIDASGDADVAFKAGVPFESGNPFNEGKNQAMSMRFHMGQVDLPRVAAFIRSIGGYCGDYPFMHAASVWGHNLPLEPLLRKAVDDGILEMSDGDYFQFFSVPGRPGELAFNCPRITERVDGTNVFHLTDAAQRGRRIIARFERFLKAYIPGFEESYIVMTSQMVGVRESRRIVGSYTLSQNDVRQGAKFEDAIARSCYPIDVHSPNRGDEQKLDFGNLPEGQYHEIPYRCLVPMVMDSLLVAGRCISADFHAQSAIRIESNCRAFGEAAGTAAALCIDHGLEPRNLSGILLRKILYERGCNLL</sequence>